<accession>A0ABW3MD50</accession>
<dbReference type="Pfam" id="PF08241">
    <property type="entry name" value="Methyltransf_11"/>
    <property type="match status" value="1"/>
</dbReference>
<sequence length="73" mass="8569">MTTETEHWESQALNWIEWARRPMFDAYWYYRERFFDLLPAPDGPTLDVGCGEGRVTRDLAERGYDVTGVEPTP</sequence>
<comment type="caution">
    <text evidence="2">The sequence shown here is derived from an EMBL/GenBank/DDBJ whole genome shotgun (WGS) entry which is preliminary data.</text>
</comment>
<dbReference type="EC" id="2.1.1.222" evidence="2"/>
<reference evidence="3" key="1">
    <citation type="journal article" date="2019" name="Int. J. Syst. Evol. Microbiol.">
        <title>The Global Catalogue of Microorganisms (GCM) 10K type strain sequencing project: providing services to taxonomists for standard genome sequencing and annotation.</title>
        <authorList>
            <consortium name="The Broad Institute Genomics Platform"/>
            <consortium name="The Broad Institute Genome Sequencing Center for Infectious Disease"/>
            <person name="Wu L."/>
            <person name="Ma J."/>
        </authorList>
    </citation>
    <scope>NUCLEOTIDE SEQUENCE [LARGE SCALE GENOMIC DNA]</scope>
    <source>
        <strain evidence="3">JCM 31486</strain>
    </source>
</reference>
<organism evidence="2 3">
    <name type="scientific">Kibdelosporangium lantanae</name>
    <dbReference type="NCBI Taxonomy" id="1497396"/>
    <lineage>
        <taxon>Bacteria</taxon>
        <taxon>Bacillati</taxon>
        <taxon>Actinomycetota</taxon>
        <taxon>Actinomycetes</taxon>
        <taxon>Pseudonocardiales</taxon>
        <taxon>Pseudonocardiaceae</taxon>
        <taxon>Kibdelosporangium</taxon>
    </lineage>
</organism>
<gene>
    <name evidence="2" type="ORF">ACFQ1S_25005</name>
</gene>
<dbReference type="GO" id="GO:0032259">
    <property type="term" value="P:methylation"/>
    <property type="evidence" value="ECO:0007669"/>
    <property type="project" value="UniProtKB-KW"/>
</dbReference>
<evidence type="ECO:0000313" key="2">
    <source>
        <dbReference type="EMBL" id="MFD1048558.1"/>
    </source>
</evidence>
<dbReference type="InterPro" id="IPR013216">
    <property type="entry name" value="Methyltransf_11"/>
</dbReference>
<keyword evidence="2" id="KW-0489">Methyltransferase</keyword>
<feature type="non-terminal residue" evidence="2">
    <location>
        <position position="73"/>
    </location>
</feature>
<dbReference type="EC" id="2.1.1.64" evidence="2"/>
<dbReference type="InterPro" id="IPR029063">
    <property type="entry name" value="SAM-dependent_MTases_sf"/>
</dbReference>
<keyword evidence="3" id="KW-1185">Reference proteome</keyword>
<keyword evidence="2" id="KW-0808">Transferase</keyword>
<name>A0ABW3MD50_9PSEU</name>
<dbReference type="SUPFAM" id="SSF53335">
    <property type="entry name" value="S-adenosyl-L-methionine-dependent methyltransferases"/>
    <property type="match status" value="1"/>
</dbReference>
<evidence type="ECO:0000259" key="1">
    <source>
        <dbReference type="Pfam" id="PF08241"/>
    </source>
</evidence>
<feature type="domain" description="Methyltransferase type 11" evidence="1">
    <location>
        <begin position="46"/>
        <end position="73"/>
    </location>
</feature>
<dbReference type="Proteomes" id="UP001597045">
    <property type="component" value="Unassembled WGS sequence"/>
</dbReference>
<dbReference type="GO" id="GO:0061542">
    <property type="term" value="F:3-demethylubiquinol 3-O-methyltransferase activity"/>
    <property type="evidence" value="ECO:0007669"/>
    <property type="project" value="UniProtKB-EC"/>
</dbReference>
<evidence type="ECO:0000313" key="3">
    <source>
        <dbReference type="Proteomes" id="UP001597045"/>
    </source>
</evidence>
<dbReference type="Gene3D" id="3.40.50.150">
    <property type="entry name" value="Vaccinia Virus protein VP39"/>
    <property type="match status" value="1"/>
</dbReference>
<proteinExistence type="predicted"/>
<dbReference type="CDD" id="cd02440">
    <property type="entry name" value="AdoMet_MTases"/>
    <property type="match status" value="1"/>
</dbReference>
<dbReference type="EMBL" id="JBHTIS010001664">
    <property type="protein sequence ID" value="MFD1048558.1"/>
    <property type="molecule type" value="Genomic_DNA"/>
</dbReference>
<dbReference type="GO" id="GO:0102208">
    <property type="term" value="F:2-polyprenyl-6-hydroxyphenol methylase activity"/>
    <property type="evidence" value="ECO:0007669"/>
    <property type="project" value="UniProtKB-EC"/>
</dbReference>
<protein>
    <submittedName>
        <fullName evidence="2">Class I SAM-dependent methyltransferase</fullName>
        <ecNumber evidence="2">2.1.1.222</ecNumber>
        <ecNumber evidence="2">2.1.1.64</ecNumber>
    </submittedName>
</protein>